<protein>
    <recommendedName>
        <fullName evidence="8">TGF-beta family profile domain-containing protein</fullName>
    </recommendedName>
</protein>
<comment type="similarity">
    <text evidence="2 6">Belongs to the TGF-beta family.</text>
</comment>
<comment type="caution">
    <text evidence="9">The sequence shown here is derived from an EMBL/GenBank/DDBJ whole genome shotgun (WGS) entry which is preliminary data.</text>
</comment>
<evidence type="ECO:0000259" key="8">
    <source>
        <dbReference type="PROSITE" id="PS51362"/>
    </source>
</evidence>
<proteinExistence type="inferred from homology"/>
<feature type="chain" id="PRO_5046532754" description="TGF-beta family profile domain-containing protein" evidence="7">
    <location>
        <begin position="19"/>
        <end position="441"/>
    </location>
</feature>
<dbReference type="CDD" id="cd13756">
    <property type="entry name" value="TGF_beta_BMPs_GDFs"/>
    <property type="match status" value="1"/>
</dbReference>
<evidence type="ECO:0000313" key="10">
    <source>
        <dbReference type="Proteomes" id="UP001642483"/>
    </source>
</evidence>
<organism evidence="9 10">
    <name type="scientific">Clavelina lepadiformis</name>
    <name type="common">Light-bulb sea squirt</name>
    <name type="synonym">Ascidia lepadiformis</name>
    <dbReference type="NCBI Taxonomy" id="159417"/>
    <lineage>
        <taxon>Eukaryota</taxon>
        <taxon>Metazoa</taxon>
        <taxon>Chordata</taxon>
        <taxon>Tunicata</taxon>
        <taxon>Ascidiacea</taxon>
        <taxon>Aplousobranchia</taxon>
        <taxon>Clavelinidae</taxon>
        <taxon>Clavelina</taxon>
    </lineage>
</organism>
<evidence type="ECO:0000256" key="2">
    <source>
        <dbReference type="ARBA" id="ARBA00006656"/>
    </source>
</evidence>
<keyword evidence="7" id="KW-0732">Signal</keyword>
<evidence type="ECO:0000256" key="4">
    <source>
        <dbReference type="ARBA" id="ARBA00023030"/>
    </source>
</evidence>
<dbReference type="PANTHER" id="PTHR11848">
    <property type="entry name" value="TGF-BETA FAMILY"/>
    <property type="match status" value="1"/>
</dbReference>
<dbReference type="EMBL" id="CAWYQH010000119">
    <property type="protein sequence ID" value="CAK8690901.1"/>
    <property type="molecule type" value="Genomic_DNA"/>
</dbReference>
<gene>
    <name evidence="9" type="ORF">CVLEPA_LOCUS23457</name>
</gene>
<keyword evidence="4 6" id="KW-0339">Growth factor</keyword>
<keyword evidence="5" id="KW-1015">Disulfide bond</keyword>
<name>A0ABP0GJ32_CLALP</name>
<dbReference type="PROSITE" id="PS00250">
    <property type="entry name" value="TGF_BETA_1"/>
    <property type="match status" value="1"/>
</dbReference>
<evidence type="ECO:0000256" key="3">
    <source>
        <dbReference type="ARBA" id="ARBA00022525"/>
    </source>
</evidence>
<sequence>MKLIALVLFVVDMTLTGAQISRVLHRSGGVMDNFSPSRSEEAFIVDCLKGVISDNDRRCHEMRAMARDMTVKATSRRRIRRFCKVISKTGDLAALEIEYITKIVAMKNRDNSAKRDAMKMVASCSRFASSTRRKWKSFFDARTSSDDIEGKTFLPTRQETDGDVIEVVFNAPAFNASKYLNHDLVAVDLALLRVPPCQIDEYYGKYSLVVRKFSQQAQEFETAVHRSEQSSCPTLEGYMMVASLDRDELSPWFFKIENEQLKMQVQVAPFQQIFSDENISELTNIVQRALSLTFHFRIGKNAQPAVVHSIEHLFPFHLEDLSNGRRNRRGLRRNTDNPECGRKDYHLDLRKPGLNIASPASYNVGECYGRCEYPLSSHMNATNHSIVMKREEIGNRRPSVPPTVDCVPLEYFKLHYLYIDDTNTVDDGILNDFIVRHCGCI</sequence>
<dbReference type="InterPro" id="IPR015615">
    <property type="entry name" value="TGF-beta-rel"/>
</dbReference>
<dbReference type="InterPro" id="IPR001839">
    <property type="entry name" value="TGF-b_C"/>
</dbReference>
<dbReference type="InterPro" id="IPR017948">
    <property type="entry name" value="TGFb_CS"/>
</dbReference>
<dbReference type="Pfam" id="PF00019">
    <property type="entry name" value="TGF_beta"/>
    <property type="match status" value="1"/>
</dbReference>
<keyword evidence="10" id="KW-1185">Reference proteome</keyword>
<evidence type="ECO:0000256" key="7">
    <source>
        <dbReference type="SAM" id="SignalP"/>
    </source>
</evidence>
<evidence type="ECO:0000256" key="6">
    <source>
        <dbReference type="RuleBase" id="RU000354"/>
    </source>
</evidence>
<dbReference type="PANTHER" id="PTHR11848:SF119">
    <property type="entry name" value="TGF-BETA FAMILY PROFILE DOMAIN-CONTAINING PROTEIN"/>
    <property type="match status" value="1"/>
</dbReference>
<evidence type="ECO:0000256" key="5">
    <source>
        <dbReference type="ARBA" id="ARBA00023157"/>
    </source>
</evidence>
<dbReference type="Proteomes" id="UP001642483">
    <property type="component" value="Unassembled WGS sequence"/>
</dbReference>
<feature type="domain" description="TGF-beta family profile" evidence="8">
    <location>
        <begin position="323"/>
        <end position="441"/>
    </location>
</feature>
<evidence type="ECO:0000256" key="1">
    <source>
        <dbReference type="ARBA" id="ARBA00004613"/>
    </source>
</evidence>
<dbReference type="InterPro" id="IPR029034">
    <property type="entry name" value="Cystine-knot_cytokine"/>
</dbReference>
<dbReference type="SUPFAM" id="SSF57501">
    <property type="entry name" value="Cystine-knot cytokines"/>
    <property type="match status" value="1"/>
</dbReference>
<accession>A0ABP0GJ32</accession>
<evidence type="ECO:0000313" key="9">
    <source>
        <dbReference type="EMBL" id="CAK8690901.1"/>
    </source>
</evidence>
<feature type="signal peptide" evidence="7">
    <location>
        <begin position="1"/>
        <end position="18"/>
    </location>
</feature>
<keyword evidence="3" id="KW-0964">Secreted</keyword>
<dbReference type="Gene3D" id="2.10.90.10">
    <property type="entry name" value="Cystine-knot cytokines"/>
    <property type="match status" value="1"/>
</dbReference>
<comment type="subcellular location">
    <subcellularLocation>
        <location evidence="1">Secreted</location>
    </subcellularLocation>
</comment>
<reference evidence="9 10" key="1">
    <citation type="submission" date="2024-02" db="EMBL/GenBank/DDBJ databases">
        <authorList>
            <person name="Daric V."/>
            <person name="Darras S."/>
        </authorList>
    </citation>
    <scope>NUCLEOTIDE SEQUENCE [LARGE SCALE GENOMIC DNA]</scope>
</reference>
<dbReference type="PROSITE" id="PS51362">
    <property type="entry name" value="TGF_BETA_2"/>
    <property type="match status" value="1"/>
</dbReference>
<dbReference type="SMART" id="SM00204">
    <property type="entry name" value="TGFB"/>
    <property type="match status" value="1"/>
</dbReference>